<feature type="binding site" evidence="5">
    <location>
        <position position="246"/>
    </location>
    <ligand>
        <name>Fe cation</name>
        <dbReference type="ChEBI" id="CHEBI:24875"/>
        <note>catalytic</note>
    </ligand>
</feature>
<evidence type="ECO:0008006" key="8">
    <source>
        <dbReference type="Google" id="ProtNLM"/>
    </source>
</evidence>
<evidence type="ECO:0000313" key="6">
    <source>
        <dbReference type="EMBL" id="PKS06126.1"/>
    </source>
</evidence>
<keyword evidence="2 5" id="KW-0479">Metal-binding</keyword>
<sequence>MAHIFELAESLSVKPNYVDGVKANTESVFPNTEVFQGFNRPSRLEGAVDDLEVTGKIPADIDGTFFRIQPDHRFPPVYESDIHFNGDGNVTAIRLNNGRAHFKQRYVHTDRYNHETKHKKALFGKYRNPYTDNEAVKGVIRTAANTNIFFWRGMLLATKEDGPAYAMDPETLDTIGRYDFEGQVLSPTMTAHPKFDPKTGEMICYGYEAGGDGNDGSRDIVIYTINADGVKTEECWYKAPFCGIIHDCGISDNWVVLPMTPLKCDPERLKEGENHWAWDPNEDQWYGLAPRRGGKPDDIRWFRSKNAFQGHTVSCYETPDGKVVFDLTIADGNVFFWWPSVDTPAGTVAKRNKLLNSTTRWVFDPMAPTNSWVDPVEERSDFSGEFSRIDDRFVTRKYNHYWQAVIDGGKPYDFQKCGSPAGGLFNTLGHFTWDNSTTETFWAGPCATFQEPAFIPRAGSTDEADGYLIALLNHLDELRNDVCIFDARNISQGPLAVIHLPFKLRLGLHGNFVEQNEIDAWREKREKELGPVRPATEPLPWQKKSGYVNGKTAAKVLLNGSSNGHGGEVDFAPRYDYECNRWA</sequence>
<dbReference type="PANTHER" id="PTHR10543">
    <property type="entry name" value="BETA-CAROTENE DIOXYGENASE"/>
    <property type="match status" value="1"/>
</dbReference>
<keyword evidence="7" id="KW-1185">Reference proteome</keyword>
<feature type="binding site" evidence="5">
    <location>
        <position position="192"/>
    </location>
    <ligand>
        <name>Fe cation</name>
        <dbReference type="ChEBI" id="CHEBI:24875"/>
        <note>catalytic</note>
    </ligand>
</feature>
<dbReference type="GO" id="GO:0016121">
    <property type="term" value="P:carotene catabolic process"/>
    <property type="evidence" value="ECO:0007669"/>
    <property type="project" value="TreeGrafter"/>
</dbReference>
<name>A0A2N3N113_9PEZI</name>
<comment type="caution">
    <text evidence="6">The sequence shown here is derived from an EMBL/GenBank/DDBJ whole genome shotgun (WGS) entry which is preliminary data.</text>
</comment>
<evidence type="ECO:0000256" key="4">
    <source>
        <dbReference type="ARBA" id="ARBA00023004"/>
    </source>
</evidence>
<gene>
    <name evidence="6" type="ORF">jhhlp_007443</name>
</gene>
<dbReference type="OrthoDB" id="1069523at2759"/>
<dbReference type="InterPro" id="IPR004294">
    <property type="entry name" value="Carotenoid_Oase"/>
</dbReference>
<dbReference type="AlphaFoldDB" id="A0A2N3N113"/>
<reference evidence="6 7" key="1">
    <citation type="journal article" date="2017" name="G3 (Bethesda)">
        <title>First Draft Genome Sequence of the Pathogenic Fungus Lomentospora prolificans (Formerly Scedosporium prolificans).</title>
        <authorList>
            <person name="Luo R."/>
            <person name="Zimin A."/>
            <person name="Workman R."/>
            <person name="Fan Y."/>
            <person name="Pertea G."/>
            <person name="Grossman N."/>
            <person name="Wear M.P."/>
            <person name="Jia B."/>
            <person name="Miller H."/>
            <person name="Casadevall A."/>
            <person name="Timp W."/>
            <person name="Zhang S.X."/>
            <person name="Salzberg S.L."/>
        </authorList>
    </citation>
    <scope>NUCLEOTIDE SEQUENCE [LARGE SCALE GENOMIC DNA]</scope>
    <source>
        <strain evidence="6 7">JHH-5317</strain>
    </source>
</reference>
<feature type="binding site" evidence="5">
    <location>
        <position position="311"/>
    </location>
    <ligand>
        <name>Fe cation</name>
        <dbReference type="ChEBI" id="CHEBI:24875"/>
        <note>catalytic</note>
    </ligand>
</feature>
<dbReference type="PANTHER" id="PTHR10543:SF89">
    <property type="entry name" value="CAROTENOID 9,10(9',10')-CLEAVAGE DIOXYGENASE 1"/>
    <property type="match status" value="1"/>
</dbReference>
<evidence type="ECO:0000256" key="5">
    <source>
        <dbReference type="PIRSR" id="PIRSR604294-1"/>
    </source>
</evidence>
<dbReference type="VEuPathDB" id="FungiDB:jhhlp_007443"/>
<feature type="binding site" evidence="5">
    <location>
        <position position="509"/>
    </location>
    <ligand>
        <name>Fe cation</name>
        <dbReference type="ChEBI" id="CHEBI:24875"/>
        <note>catalytic</note>
    </ligand>
</feature>
<dbReference type="InParanoid" id="A0A2N3N113"/>
<protein>
    <recommendedName>
        <fullName evidence="8">Lignostilbene-alpha,beta-dioxygenase isozyme III</fullName>
    </recommendedName>
</protein>
<comment type="cofactor">
    <cofactor evidence="5">
        <name>Fe(2+)</name>
        <dbReference type="ChEBI" id="CHEBI:29033"/>
    </cofactor>
    <text evidence="5">Binds 1 Fe(2+) ion per subunit.</text>
</comment>
<organism evidence="6 7">
    <name type="scientific">Lomentospora prolificans</name>
    <dbReference type="NCBI Taxonomy" id="41688"/>
    <lineage>
        <taxon>Eukaryota</taxon>
        <taxon>Fungi</taxon>
        <taxon>Dikarya</taxon>
        <taxon>Ascomycota</taxon>
        <taxon>Pezizomycotina</taxon>
        <taxon>Sordariomycetes</taxon>
        <taxon>Hypocreomycetidae</taxon>
        <taxon>Microascales</taxon>
        <taxon>Microascaceae</taxon>
        <taxon>Lomentospora</taxon>
    </lineage>
</organism>
<dbReference type="GO" id="GO:0010436">
    <property type="term" value="F:carotenoid dioxygenase activity"/>
    <property type="evidence" value="ECO:0007669"/>
    <property type="project" value="TreeGrafter"/>
</dbReference>
<dbReference type="EMBL" id="NLAX01001036">
    <property type="protein sequence ID" value="PKS06126.1"/>
    <property type="molecule type" value="Genomic_DNA"/>
</dbReference>
<evidence type="ECO:0000256" key="1">
    <source>
        <dbReference type="ARBA" id="ARBA00006787"/>
    </source>
</evidence>
<dbReference type="InterPro" id="IPR011047">
    <property type="entry name" value="Quinoprotein_ADH-like_sf"/>
</dbReference>
<evidence type="ECO:0000256" key="3">
    <source>
        <dbReference type="ARBA" id="ARBA00023002"/>
    </source>
</evidence>
<comment type="similarity">
    <text evidence="1">Belongs to the carotenoid oxygenase family.</text>
</comment>
<proteinExistence type="inferred from homology"/>
<evidence type="ECO:0000256" key="2">
    <source>
        <dbReference type="ARBA" id="ARBA00022723"/>
    </source>
</evidence>
<dbReference type="STRING" id="41688.A0A2N3N113"/>
<dbReference type="Proteomes" id="UP000233524">
    <property type="component" value="Unassembled WGS sequence"/>
</dbReference>
<evidence type="ECO:0000313" key="7">
    <source>
        <dbReference type="Proteomes" id="UP000233524"/>
    </source>
</evidence>
<dbReference type="Pfam" id="PF03055">
    <property type="entry name" value="RPE65"/>
    <property type="match status" value="1"/>
</dbReference>
<dbReference type="GO" id="GO:0046872">
    <property type="term" value="F:metal ion binding"/>
    <property type="evidence" value="ECO:0007669"/>
    <property type="project" value="UniProtKB-KW"/>
</dbReference>
<accession>A0A2N3N113</accession>
<keyword evidence="4 5" id="KW-0408">Iron</keyword>
<keyword evidence="3" id="KW-0560">Oxidoreductase</keyword>
<dbReference type="SUPFAM" id="SSF50998">
    <property type="entry name" value="Quinoprotein alcohol dehydrogenase-like"/>
    <property type="match status" value="1"/>
</dbReference>